<keyword evidence="4" id="KW-1185">Reference proteome</keyword>
<dbReference type="Gene3D" id="3.30.530.20">
    <property type="match status" value="1"/>
</dbReference>
<dbReference type="SUPFAM" id="SSF55961">
    <property type="entry name" value="Bet v1-like"/>
    <property type="match status" value="1"/>
</dbReference>
<gene>
    <name evidence="3" type="ORF">OMP38_31380</name>
</gene>
<accession>A0A9X4KNT2</accession>
<organism evidence="3 4">
    <name type="scientific">Cohnella ginsengisoli</name>
    <dbReference type="NCBI Taxonomy" id="425004"/>
    <lineage>
        <taxon>Bacteria</taxon>
        <taxon>Bacillati</taxon>
        <taxon>Bacillota</taxon>
        <taxon>Bacilli</taxon>
        <taxon>Bacillales</taxon>
        <taxon>Paenibacillaceae</taxon>
        <taxon>Cohnella</taxon>
    </lineage>
</organism>
<dbReference type="EMBL" id="JAPDHZ010000008">
    <property type="protein sequence ID" value="MDG0794829.1"/>
    <property type="molecule type" value="Genomic_DNA"/>
</dbReference>
<evidence type="ECO:0000256" key="1">
    <source>
        <dbReference type="ARBA" id="ARBA00006817"/>
    </source>
</evidence>
<dbReference type="CDD" id="cd08901">
    <property type="entry name" value="SRPBCC_CalC_Aha1-like_8"/>
    <property type="match status" value="1"/>
</dbReference>
<sequence length="148" mass="16426">MLVRRPVEEVFEAFVDPSVTTRFWFTKSSGRLTAGTRVLWEWEMYGAAAQVDVQAIEPNQRIQIRWGDETSGFTQVEWTFKSRGEKETFVSVVNSGFQGDGDAVVAQALDSTGGFNMVLCALKALLEHGIELNVVADKAPDANVRPNE</sequence>
<dbReference type="Pfam" id="PF08327">
    <property type="entry name" value="AHSA1"/>
    <property type="match status" value="1"/>
</dbReference>
<dbReference type="InterPro" id="IPR023393">
    <property type="entry name" value="START-like_dom_sf"/>
</dbReference>
<evidence type="ECO:0000313" key="3">
    <source>
        <dbReference type="EMBL" id="MDG0794829.1"/>
    </source>
</evidence>
<proteinExistence type="inferred from homology"/>
<comment type="similarity">
    <text evidence="1">Belongs to the AHA1 family.</text>
</comment>
<evidence type="ECO:0000259" key="2">
    <source>
        <dbReference type="Pfam" id="PF08327"/>
    </source>
</evidence>
<feature type="domain" description="Activator of Hsp90 ATPase homologue 1/2-like C-terminal" evidence="2">
    <location>
        <begin position="6"/>
        <end position="127"/>
    </location>
</feature>
<dbReference type="Proteomes" id="UP001153387">
    <property type="component" value="Unassembled WGS sequence"/>
</dbReference>
<dbReference type="AlphaFoldDB" id="A0A9X4KNT2"/>
<evidence type="ECO:0000313" key="4">
    <source>
        <dbReference type="Proteomes" id="UP001153387"/>
    </source>
</evidence>
<reference evidence="3 4" key="1">
    <citation type="submission" date="2022-10" db="EMBL/GenBank/DDBJ databases">
        <title>Comparative genomic analysis of Cohnella hashimotonis sp. nov., isolated from the International Space Station.</title>
        <authorList>
            <person name="Simpson A."/>
            <person name="Venkateswaran K."/>
        </authorList>
    </citation>
    <scope>NUCLEOTIDE SEQUENCE [LARGE SCALE GENOMIC DNA]</scope>
    <source>
        <strain evidence="3 4">DSM 18997</strain>
    </source>
</reference>
<protein>
    <submittedName>
        <fullName evidence="3">SRPBCC family protein</fullName>
    </submittedName>
</protein>
<name>A0A9X4KNT2_9BACL</name>
<dbReference type="InterPro" id="IPR013538">
    <property type="entry name" value="ASHA1/2-like_C"/>
</dbReference>
<dbReference type="RefSeq" id="WP_277569012.1">
    <property type="nucleotide sequence ID" value="NZ_JAPDHZ010000008.1"/>
</dbReference>
<comment type="caution">
    <text evidence="3">The sequence shown here is derived from an EMBL/GenBank/DDBJ whole genome shotgun (WGS) entry which is preliminary data.</text>
</comment>